<keyword evidence="4" id="KW-0347">Helicase</keyword>
<feature type="region of interest" description="Disordered" evidence="6">
    <location>
        <begin position="44"/>
        <end position="84"/>
    </location>
</feature>
<dbReference type="AlphaFoldDB" id="A0A2G5TZA7"/>
<feature type="compositionally biased region" description="Polar residues" evidence="6">
    <location>
        <begin position="1161"/>
        <end position="1176"/>
    </location>
</feature>
<proteinExistence type="inferred from homology"/>
<dbReference type="OrthoDB" id="2423195at2759"/>
<comment type="similarity">
    <text evidence="1">Belongs to the DNA2/NAM7 helicase family.</text>
</comment>
<feature type="compositionally biased region" description="Basic and acidic residues" evidence="6">
    <location>
        <begin position="67"/>
        <end position="84"/>
    </location>
</feature>
<dbReference type="PANTHER" id="PTHR43788">
    <property type="entry name" value="DNA2/NAM7 HELICASE FAMILY MEMBER"/>
    <property type="match status" value="1"/>
</dbReference>
<dbReference type="GO" id="GO:0043139">
    <property type="term" value="F:5'-3' DNA helicase activity"/>
    <property type="evidence" value="ECO:0007669"/>
    <property type="project" value="TreeGrafter"/>
</dbReference>
<dbReference type="Gene3D" id="3.40.50.300">
    <property type="entry name" value="P-loop containing nucleotide triphosphate hydrolases"/>
    <property type="match status" value="2"/>
</dbReference>
<evidence type="ECO:0000256" key="1">
    <source>
        <dbReference type="ARBA" id="ARBA00007913"/>
    </source>
</evidence>
<name>A0A2G5TZA7_9PELO</name>
<dbReference type="STRING" id="1611254.A0A2G5TZA7"/>
<dbReference type="CDD" id="cd18808">
    <property type="entry name" value="SF1_C_Upf1"/>
    <property type="match status" value="1"/>
</dbReference>
<evidence type="ECO:0000259" key="7">
    <source>
        <dbReference type="Pfam" id="PF13086"/>
    </source>
</evidence>
<evidence type="ECO:0000313" key="9">
    <source>
        <dbReference type="EMBL" id="PIC32639.1"/>
    </source>
</evidence>
<accession>A0A2G5TZA7</accession>
<dbReference type="EMBL" id="PDUG01000004">
    <property type="protein sequence ID" value="PIC32639.1"/>
    <property type="molecule type" value="Genomic_DNA"/>
</dbReference>
<dbReference type="Pfam" id="PF13087">
    <property type="entry name" value="AAA_12"/>
    <property type="match status" value="1"/>
</dbReference>
<dbReference type="Proteomes" id="UP000230233">
    <property type="component" value="Chromosome IV"/>
</dbReference>
<keyword evidence="3" id="KW-0378">Hydrolase</keyword>
<feature type="domain" description="DNA2/NAM7 helicase helicase" evidence="7">
    <location>
        <begin position="541"/>
        <end position="781"/>
    </location>
</feature>
<dbReference type="PANTHER" id="PTHR43788:SF16">
    <property type="entry name" value="HELICASE WITH ZINC FINGER 2"/>
    <property type="match status" value="1"/>
</dbReference>
<dbReference type="InterPro" id="IPR047187">
    <property type="entry name" value="SF1_C_Upf1"/>
</dbReference>
<feature type="region of interest" description="Disordered" evidence="6">
    <location>
        <begin position="1071"/>
        <end position="1176"/>
    </location>
</feature>
<evidence type="ECO:0000313" key="10">
    <source>
        <dbReference type="Proteomes" id="UP000230233"/>
    </source>
</evidence>
<keyword evidence="10" id="KW-1185">Reference proteome</keyword>
<evidence type="ECO:0000256" key="3">
    <source>
        <dbReference type="ARBA" id="ARBA00022801"/>
    </source>
</evidence>
<dbReference type="InterPro" id="IPR041677">
    <property type="entry name" value="DNA2/NAM7_AAA_11"/>
</dbReference>
<dbReference type="GO" id="GO:0016787">
    <property type="term" value="F:hydrolase activity"/>
    <property type="evidence" value="ECO:0007669"/>
    <property type="project" value="UniProtKB-KW"/>
</dbReference>
<evidence type="ECO:0000256" key="5">
    <source>
        <dbReference type="ARBA" id="ARBA00022840"/>
    </source>
</evidence>
<reference evidence="10" key="1">
    <citation type="submission" date="2017-10" db="EMBL/GenBank/DDBJ databases">
        <title>Rapid genome shrinkage in a self-fertile nematode reveals novel sperm competition proteins.</title>
        <authorList>
            <person name="Yin D."/>
            <person name="Schwarz E.M."/>
            <person name="Thomas C.G."/>
            <person name="Felde R.L."/>
            <person name="Korf I.F."/>
            <person name="Cutter A.D."/>
            <person name="Schartner C.M."/>
            <person name="Ralston E.J."/>
            <person name="Meyer B.J."/>
            <person name="Haag E.S."/>
        </authorList>
    </citation>
    <scope>NUCLEOTIDE SEQUENCE [LARGE SCALE GENOMIC DNA]</scope>
    <source>
        <strain evidence="10">JU1422</strain>
    </source>
</reference>
<keyword evidence="2" id="KW-0547">Nucleotide-binding</keyword>
<evidence type="ECO:0000256" key="2">
    <source>
        <dbReference type="ARBA" id="ARBA00022741"/>
    </source>
</evidence>
<feature type="compositionally biased region" description="Basic residues" evidence="6">
    <location>
        <begin position="1137"/>
        <end position="1146"/>
    </location>
</feature>
<dbReference type="Pfam" id="PF13086">
    <property type="entry name" value="AAA_11"/>
    <property type="match status" value="1"/>
</dbReference>
<dbReference type="InterPro" id="IPR041679">
    <property type="entry name" value="DNA2/NAM7-like_C"/>
</dbReference>
<sequence length="1176" mass="135360">MKTFMVVFRLFDRIIDDFLFPEGYGKQKFVEPVFAVAQRPKMSNFRRKGRAHRADNNNNYPSRKRKPENDNNNKPKTDENVKEKYSEYEANAFSRLFERPRPNEERDSRLFNAHDYTHGDAIKFAEKSREWAEIFEERKILEPAPDDESIPGISEFDSERCIGAYYRLISQQDDKYILMAKHTNMHGFHRGDLRFVEVNARTVTKGFERFSVIGKLYLGDDIVVTKLAKIANKPLNPPSAITVTHDSSMFWEVAEMRVWERNIQHNIVFAFMKNGSAIVKGHLEAAAVQVNKNEPIDSESLYTGALFTAGKSSSKYTQDYKRKTWKKLISYVDCFTAYPNPLATIYEYKMCPTRTERFKIGYDALKTDETDEAMQIIELCTEMGQSAVKALSDGRVDSRMFPMRNPVKEENGVRFSIPNPLEYPTEGLWNLKNRIRFEGNGEKIDATIETVLVDQTNRVLQIFAEVSRESLCRISFRKGTFFVYQREAKKSINSKRLHALEPYSNGKRIIDTLYGGPSLKDDALIEDTAPKCIFPSDPPVELNEFQNRYVQMITSGDHPLVLGSSPFGCGKSMTIMMAAIEKCKNHEDSQQLLITQSNYASVNLIDIARKVKDSQLTVMRYVAGANWKELPENCRTEYDFPVLLLSVFNKVVTGELKCETREWHSVLAYLVEEKIVKMKSLNYSFRRYYEKNKKDRRQYPIDRGMRAIIRIFLGLYKPNVIVTTADTLNAMMIRLNPFDNVVCVQIDEAGQLPECALISLLRYFPDANYGLIGDIKQLPPYCEDELKGKLKEYGIGNTMERAIEAKMFPEAILRYVYRCHPKTTDLLSELFYDGKLISGVKEDQRNEFMRKRPDFWPNHHYPIIVVHNRDKAFKIGTSWGNRAEKILAKQIVDSLLEEKDGYQLKPSDIGVISFYAGQTAILSDSFRDTGVKCGTVDAFQGSEKEVIILCCTNERISEFMQLSNRLNVAMSRARQATIIIGNLNGLSEAKYWKDIVKKVEENGGVADTRKYPFHVNLEKLPDAQSTGRTVNYDEGEEISEAMEKLKIDRGQNHSNREKNFLENRLKRPNRVQNRCRNIPNLKEIDEEVEKTQNAPRAHNRGRRGPQGKSSEGYKKKKTLSEELRPDDVSSYPVKNVGNRRRGARRRVGADRWNRVERFEKTTPTASTPNANIEPTN</sequence>
<evidence type="ECO:0000259" key="8">
    <source>
        <dbReference type="Pfam" id="PF13087"/>
    </source>
</evidence>
<dbReference type="InterPro" id="IPR027417">
    <property type="entry name" value="P-loop_NTPase"/>
</dbReference>
<keyword evidence="5" id="KW-0067">ATP-binding</keyword>
<feature type="domain" description="DNA2/NAM7 helicase-like C-terminal" evidence="8">
    <location>
        <begin position="799"/>
        <end position="983"/>
    </location>
</feature>
<gene>
    <name evidence="9" type="primary">Cnig_chr_IV.g12892</name>
    <name evidence="9" type="ORF">B9Z55_012892</name>
</gene>
<protein>
    <submittedName>
        <fullName evidence="9">Uncharacterized protein</fullName>
    </submittedName>
</protein>
<dbReference type="SUPFAM" id="SSF52540">
    <property type="entry name" value="P-loop containing nucleoside triphosphate hydrolases"/>
    <property type="match status" value="1"/>
</dbReference>
<feature type="compositionally biased region" description="Basic and acidic residues" evidence="6">
    <location>
        <begin position="1118"/>
        <end position="1127"/>
    </location>
</feature>
<evidence type="ECO:0000256" key="6">
    <source>
        <dbReference type="SAM" id="MobiDB-lite"/>
    </source>
</evidence>
<dbReference type="GO" id="GO:0005524">
    <property type="term" value="F:ATP binding"/>
    <property type="evidence" value="ECO:0007669"/>
    <property type="project" value="UniProtKB-KW"/>
</dbReference>
<evidence type="ECO:0000256" key="4">
    <source>
        <dbReference type="ARBA" id="ARBA00022806"/>
    </source>
</evidence>
<dbReference type="FunFam" id="3.40.50.300:FF:002131">
    <property type="entry name" value="Uncharacterized ATP-dependent helicase C05C10.2"/>
    <property type="match status" value="1"/>
</dbReference>
<organism evidence="9 10">
    <name type="scientific">Caenorhabditis nigoni</name>
    <dbReference type="NCBI Taxonomy" id="1611254"/>
    <lineage>
        <taxon>Eukaryota</taxon>
        <taxon>Metazoa</taxon>
        <taxon>Ecdysozoa</taxon>
        <taxon>Nematoda</taxon>
        <taxon>Chromadorea</taxon>
        <taxon>Rhabditida</taxon>
        <taxon>Rhabditina</taxon>
        <taxon>Rhabditomorpha</taxon>
        <taxon>Rhabditoidea</taxon>
        <taxon>Rhabditidae</taxon>
        <taxon>Peloderinae</taxon>
        <taxon>Caenorhabditis</taxon>
    </lineage>
</organism>
<dbReference type="InterPro" id="IPR050534">
    <property type="entry name" value="Coronavir_polyprotein_1ab"/>
</dbReference>
<comment type="caution">
    <text evidence="9">The sequence shown here is derived from an EMBL/GenBank/DDBJ whole genome shotgun (WGS) entry which is preliminary data.</text>
</comment>
<feature type="compositionally biased region" description="Basic and acidic residues" evidence="6">
    <location>
        <begin position="1147"/>
        <end position="1160"/>
    </location>
</feature>